<sequence length="156" mass="17478">MIDLFCRRLLGYAMGELHDAELVVAALHMAVATRGGDVKCVIFHSDRGSEYVSRRFRQTCRKAGVTQSVGRVTPCFDNAVSEAFNSVLKVEYLHRHTFATHTEARLKIATWITGFYNARRLRSVCGWKSPSTTNTVTGPASPRSWLHRKVSTKPGH</sequence>
<dbReference type="Proteomes" id="UP000092598">
    <property type="component" value="Chromosome"/>
</dbReference>
<dbReference type="KEGG" id="sls:SLINC_0088"/>
<dbReference type="InterPro" id="IPR036397">
    <property type="entry name" value="RNaseH_sf"/>
</dbReference>
<dbReference type="GO" id="GO:0003676">
    <property type="term" value="F:nucleic acid binding"/>
    <property type="evidence" value="ECO:0007669"/>
    <property type="project" value="InterPro"/>
</dbReference>
<protein>
    <submittedName>
        <fullName evidence="2">Transposase</fullName>
    </submittedName>
</protein>
<dbReference type="PANTHER" id="PTHR46889">
    <property type="entry name" value="TRANSPOSASE INSF FOR INSERTION SEQUENCE IS3B-RELATED"/>
    <property type="match status" value="1"/>
</dbReference>
<feature type="region of interest" description="Disordered" evidence="1">
    <location>
        <begin position="131"/>
        <end position="156"/>
    </location>
</feature>
<feature type="compositionally biased region" description="Basic residues" evidence="1">
    <location>
        <begin position="145"/>
        <end position="156"/>
    </location>
</feature>
<dbReference type="InterPro" id="IPR050900">
    <property type="entry name" value="Transposase_IS3/IS150/IS904"/>
</dbReference>
<dbReference type="PATRIC" id="fig|1915.4.peg.119"/>
<evidence type="ECO:0000313" key="3">
    <source>
        <dbReference type="Proteomes" id="UP000092598"/>
    </source>
</evidence>
<keyword evidence="3" id="KW-1185">Reference proteome</keyword>
<dbReference type="InterPro" id="IPR001584">
    <property type="entry name" value="Integrase_cat-core"/>
</dbReference>
<evidence type="ECO:0000313" key="2">
    <source>
        <dbReference type="EMBL" id="ANS62312.1"/>
    </source>
</evidence>
<dbReference type="PANTHER" id="PTHR46889:SF4">
    <property type="entry name" value="TRANSPOSASE INSO FOR INSERTION SEQUENCE ELEMENT IS911B-RELATED"/>
    <property type="match status" value="1"/>
</dbReference>
<dbReference type="InterPro" id="IPR012337">
    <property type="entry name" value="RNaseH-like_sf"/>
</dbReference>
<dbReference type="PROSITE" id="PS50994">
    <property type="entry name" value="INTEGRASE"/>
    <property type="match status" value="1"/>
</dbReference>
<dbReference type="GO" id="GO:0015074">
    <property type="term" value="P:DNA integration"/>
    <property type="evidence" value="ECO:0007669"/>
    <property type="project" value="InterPro"/>
</dbReference>
<dbReference type="EMBL" id="CP016438">
    <property type="protein sequence ID" value="ANS62312.1"/>
    <property type="molecule type" value="Genomic_DNA"/>
</dbReference>
<proteinExistence type="predicted"/>
<dbReference type="RefSeq" id="WP_107406531.1">
    <property type="nucleotide sequence ID" value="NZ_CP016438.1"/>
</dbReference>
<dbReference type="SUPFAM" id="SSF53098">
    <property type="entry name" value="Ribonuclease H-like"/>
    <property type="match status" value="1"/>
</dbReference>
<name>A0A1B1M1L4_STRLN</name>
<evidence type="ECO:0000256" key="1">
    <source>
        <dbReference type="SAM" id="MobiDB-lite"/>
    </source>
</evidence>
<dbReference type="OrthoDB" id="4281720at2"/>
<reference evidence="2 3" key="1">
    <citation type="submission" date="2016-07" db="EMBL/GenBank/DDBJ databases">
        <title>Enhancement of antibiotic productionsby engineered nitrateutilization in actinobacteria.</title>
        <authorList>
            <person name="Meng S.C."/>
        </authorList>
    </citation>
    <scope>NUCLEOTIDE SEQUENCE [LARGE SCALE GENOMIC DNA]</scope>
    <source>
        <strain evidence="2 3">NRRL 2936</strain>
    </source>
</reference>
<gene>
    <name evidence="2" type="ORF">SLINC_0088</name>
</gene>
<accession>A0A1B1M1L4</accession>
<dbReference type="STRING" id="1915.SLINC_0088"/>
<organism evidence="2 3">
    <name type="scientific">Streptomyces lincolnensis</name>
    <dbReference type="NCBI Taxonomy" id="1915"/>
    <lineage>
        <taxon>Bacteria</taxon>
        <taxon>Bacillati</taxon>
        <taxon>Actinomycetota</taxon>
        <taxon>Actinomycetes</taxon>
        <taxon>Kitasatosporales</taxon>
        <taxon>Streptomycetaceae</taxon>
        <taxon>Streptomyces</taxon>
    </lineage>
</organism>
<dbReference type="Gene3D" id="3.30.420.10">
    <property type="entry name" value="Ribonuclease H-like superfamily/Ribonuclease H"/>
    <property type="match status" value="1"/>
</dbReference>
<dbReference type="AlphaFoldDB" id="A0A1B1M1L4"/>
<dbReference type="Pfam" id="PF00665">
    <property type="entry name" value="rve"/>
    <property type="match status" value="1"/>
</dbReference>